<feature type="compositionally biased region" description="Basic residues" evidence="1">
    <location>
        <begin position="5447"/>
        <end position="5458"/>
    </location>
</feature>
<evidence type="ECO:0000313" key="3">
    <source>
        <dbReference type="Proteomes" id="UP001150942"/>
    </source>
</evidence>
<feature type="compositionally biased region" description="Low complexity" evidence="1">
    <location>
        <begin position="563"/>
        <end position="573"/>
    </location>
</feature>
<feature type="region of interest" description="Disordered" evidence="1">
    <location>
        <begin position="2624"/>
        <end position="2989"/>
    </location>
</feature>
<dbReference type="PANTHER" id="PTHR40641:SF2">
    <property type="entry name" value="INVOLUCRIN REPEAT PROTEIN"/>
    <property type="match status" value="1"/>
</dbReference>
<reference evidence="2" key="2">
    <citation type="journal article" date="2023" name="IMA Fungus">
        <title>Comparative genomic study of the Penicillium genus elucidates a diverse pangenome and 15 lateral gene transfer events.</title>
        <authorList>
            <person name="Petersen C."/>
            <person name="Sorensen T."/>
            <person name="Nielsen M.R."/>
            <person name="Sondergaard T.E."/>
            <person name="Sorensen J.L."/>
            <person name="Fitzpatrick D.A."/>
            <person name="Frisvad J.C."/>
            <person name="Nielsen K.L."/>
        </authorList>
    </citation>
    <scope>NUCLEOTIDE SEQUENCE</scope>
    <source>
        <strain evidence="2">IBT 20477</strain>
    </source>
</reference>
<feature type="compositionally biased region" description="Basic residues" evidence="1">
    <location>
        <begin position="3758"/>
        <end position="3770"/>
    </location>
</feature>
<feature type="compositionally biased region" description="Basic residues" evidence="1">
    <location>
        <begin position="5571"/>
        <end position="5581"/>
    </location>
</feature>
<feature type="region of interest" description="Disordered" evidence="1">
    <location>
        <begin position="621"/>
        <end position="684"/>
    </location>
</feature>
<protein>
    <recommendedName>
        <fullName evidence="4">Involucrin repeat protein</fullName>
    </recommendedName>
</protein>
<feature type="compositionally biased region" description="Polar residues" evidence="1">
    <location>
        <begin position="5914"/>
        <end position="5933"/>
    </location>
</feature>
<feature type="compositionally biased region" description="Basic and acidic residues" evidence="1">
    <location>
        <begin position="4662"/>
        <end position="4673"/>
    </location>
</feature>
<feature type="compositionally biased region" description="Basic and acidic residues" evidence="1">
    <location>
        <begin position="45"/>
        <end position="54"/>
    </location>
</feature>
<feature type="compositionally biased region" description="Basic and acidic residues" evidence="1">
    <location>
        <begin position="3600"/>
        <end position="3610"/>
    </location>
</feature>
<feature type="compositionally biased region" description="Basic residues" evidence="1">
    <location>
        <begin position="2696"/>
        <end position="2709"/>
    </location>
</feature>
<feature type="compositionally biased region" description="Basic and acidic residues" evidence="1">
    <location>
        <begin position="1794"/>
        <end position="1827"/>
    </location>
</feature>
<feature type="compositionally biased region" description="Low complexity" evidence="1">
    <location>
        <begin position="3694"/>
        <end position="3705"/>
    </location>
</feature>
<feature type="compositionally biased region" description="Basic and acidic residues" evidence="1">
    <location>
        <begin position="1187"/>
        <end position="1203"/>
    </location>
</feature>
<feature type="compositionally biased region" description="Basic residues" evidence="1">
    <location>
        <begin position="5039"/>
        <end position="5048"/>
    </location>
</feature>
<feature type="compositionally biased region" description="Basic and acidic residues" evidence="1">
    <location>
        <begin position="1841"/>
        <end position="1853"/>
    </location>
</feature>
<feature type="compositionally biased region" description="Polar residues" evidence="1">
    <location>
        <begin position="2822"/>
        <end position="2842"/>
    </location>
</feature>
<feature type="compositionally biased region" description="Basic and acidic residues" evidence="1">
    <location>
        <begin position="5854"/>
        <end position="5880"/>
    </location>
</feature>
<feature type="compositionally biased region" description="Low complexity" evidence="1">
    <location>
        <begin position="2666"/>
        <end position="2685"/>
    </location>
</feature>
<feature type="region of interest" description="Disordered" evidence="1">
    <location>
        <begin position="376"/>
        <end position="410"/>
    </location>
</feature>
<feature type="compositionally biased region" description="Basic and acidic residues" evidence="1">
    <location>
        <begin position="3395"/>
        <end position="3413"/>
    </location>
</feature>
<feature type="compositionally biased region" description="Gly residues" evidence="1">
    <location>
        <begin position="1"/>
        <end position="10"/>
    </location>
</feature>
<feature type="compositionally biased region" description="Low complexity" evidence="1">
    <location>
        <begin position="3619"/>
        <end position="3630"/>
    </location>
</feature>
<feature type="compositionally biased region" description="Low complexity" evidence="1">
    <location>
        <begin position="3336"/>
        <end position="3345"/>
    </location>
</feature>
<feature type="compositionally biased region" description="Low complexity" evidence="1">
    <location>
        <begin position="4069"/>
        <end position="4084"/>
    </location>
</feature>
<feature type="compositionally biased region" description="Acidic residues" evidence="1">
    <location>
        <begin position="2959"/>
        <end position="2968"/>
    </location>
</feature>
<feature type="region of interest" description="Disordered" evidence="1">
    <location>
        <begin position="2428"/>
        <end position="2609"/>
    </location>
</feature>
<feature type="compositionally biased region" description="Basic and acidic residues" evidence="1">
    <location>
        <begin position="4219"/>
        <end position="4236"/>
    </location>
</feature>
<feature type="compositionally biased region" description="Low complexity" evidence="1">
    <location>
        <begin position="2913"/>
        <end position="2922"/>
    </location>
</feature>
<feature type="compositionally biased region" description="Low complexity" evidence="1">
    <location>
        <begin position="4844"/>
        <end position="4870"/>
    </location>
</feature>
<feature type="compositionally biased region" description="Acidic residues" evidence="1">
    <location>
        <begin position="2884"/>
        <end position="2895"/>
    </location>
</feature>
<feature type="compositionally biased region" description="Basic residues" evidence="1">
    <location>
        <begin position="3249"/>
        <end position="3258"/>
    </location>
</feature>
<feature type="region of interest" description="Disordered" evidence="1">
    <location>
        <begin position="3037"/>
        <end position="5975"/>
    </location>
</feature>
<feature type="compositionally biased region" description="Polar residues" evidence="1">
    <location>
        <begin position="2767"/>
        <end position="2783"/>
    </location>
</feature>
<feature type="region of interest" description="Disordered" evidence="1">
    <location>
        <begin position="2106"/>
        <end position="2404"/>
    </location>
</feature>
<feature type="compositionally biased region" description="Basic residues" evidence="1">
    <location>
        <begin position="2536"/>
        <end position="2547"/>
    </location>
</feature>
<feature type="compositionally biased region" description="Low complexity" evidence="1">
    <location>
        <begin position="3808"/>
        <end position="3819"/>
    </location>
</feature>
<feature type="compositionally biased region" description="Basic residues" evidence="1">
    <location>
        <begin position="792"/>
        <end position="802"/>
    </location>
</feature>
<feature type="compositionally biased region" description="Basic and acidic residues" evidence="1">
    <location>
        <begin position="1363"/>
        <end position="1372"/>
    </location>
</feature>
<dbReference type="InterPro" id="IPR053268">
    <property type="entry name" value="Woronin_anchor"/>
</dbReference>
<feature type="compositionally biased region" description="Basic and acidic residues" evidence="1">
    <location>
        <begin position="1118"/>
        <end position="1149"/>
    </location>
</feature>
<feature type="compositionally biased region" description="Basic and acidic residues" evidence="1">
    <location>
        <begin position="1611"/>
        <end position="1654"/>
    </location>
</feature>
<feature type="compositionally biased region" description="Low complexity" evidence="1">
    <location>
        <begin position="3851"/>
        <end position="3865"/>
    </location>
</feature>
<organism evidence="2 3">
    <name type="scientific">Penicillium cf. viridicatum</name>
    <dbReference type="NCBI Taxonomy" id="2972119"/>
    <lineage>
        <taxon>Eukaryota</taxon>
        <taxon>Fungi</taxon>
        <taxon>Dikarya</taxon>
        <taxon>Ascomycota</taxon>
        <taxon>Pezizomycotina</taxon>
        <taxon>Eurotiomycetes</taxon>
        <taxon>Eurotiomycetidae</taxon>
        <taxon>Eurotiales</taxon>
        <taxon>Aspergillaceae</taxon>
        <taxon>Penicillium</taxon>
    </lineage>
</organism>
<feature type="compositionally biased region" description="Basic residues" evidence="1">
    <location>
        <begin position="4095"/>
        <end position="4107"/>
    </location>
</feature>
<feature type="compositionally biased region" description="Basic and acidic residues" evidence="1">
    <location>
        <begin position="2214"/>
        <end position="2235"/>
    </location>
</feature>
<feature type="compositionally biased region" description="Low complexity" evidence="1">
    <location>
        <begin position="4901"/>
        <end position="4922"/>
    </location>
</feature>
<feature type="compositionally biased region" description="Basic and acidic residues" evidence="1">
    <location>
        <begin position="1284"/>
        <end position="1293"/>
    </location>
</feature>
<feature type="compositionally biased region" description="Basic and acidic residues" evidence="1">
    <location>
        <begin position="93"/>
        <end position="130"/>
    </location>
</feature>
<feature type="compositionally biased region" description="Basic residues" evidence="1">
    <location>
        <begin position="5340"/>
        <end position="5351"/>
    </location>
</feature>
<feature type="compositionally biased region" description="Low complexity" evidence="1">
    <location>
        <begin position="239"/>
        <end position="251"/>
    </location>
</feature>
<feature type="compositionally biased region" description="Basic and acidic residues" evidence="1">
    <location>
        <begin position="5835"/>
        <end position="5845"/>
    </location>
</feature>
<dbReference type="OrthoDB" id="5365701at2759"/>
<feature type="compositionally biased region" description="Low complexity" evidence="1">
    <location>
        <begin position="916"/>
        <end position="928"/>
    </location>
</feature>
<feature type="region of interest" description="Disordered" evidence="1">
    <location>
        <begin position="542"/>
        <end position="594"/>
    </location>
</feature>
<evidence type="ECO:0000256" key="1">
    <source>
        <dbReference type="SAM" id="MobiDB-lite"/>
    </source>
</evidence>
<feature type="compositionally biased region" description="Basic and acidic residues" evidence="1">
    <location>
        <begin position="2493"/>
        <end position="2504"/>
    </location>
</feature>
<feature type="compositionally biased region" description="Basic residues" evidence="1">
    <location>
        <begin position="4881"/>
        <end position="4893"/>
    </location>
</feature>
<feature type="compositionally biased region" description="Basic and acidic residues" evidence="1">
    <location>
        <begin position="5292"/>
        <end position="5316"/>
    </location>
</feature>
<feature type="compositionally biased region" description="Low complexity" evidence="1">
    <location>
        <begin position="2240"/>
        <end position="2251"/>
    </location>
</feature>
<feature type="compositionally biased region" description="Basic residues" evidence="1">
    <location>
        <begin position="3645"/>
        <end position="3656"/>
    </location>
</feature>
<feature type="compositionally biased region" description="Polar residues" evidence="1">
    <location>
        <begin position="1057"/>
        <end position="1066"/>
    </location>
</feature>
<feature type="compositionally biased region" description="Basic residues" evidence="1">
    <location>
        <begin position="546"/>
        <end position="555"/>
    </location>
</feature>
<feature type="compositionally biased region" description="Low complexity" evidence="1">
    <location>
        <begin position="4502"/>
        <end position="4523"/>
    </location>
</feature>
<feature type="compositionally biased region" description="Basic and acidic residues" evidence="1">
    <location>
        <begin position="2461"/>
        <end position="2470"/>
    </location>
</feature>
<feature type="compositionally biased region" description="Low complexity" evidence="1">
    <location>
        <begin position="864"/>
        <end position="894"/>
    </location>
</feature>
<feature type="compositionally biased region" description="Basic residues" evidence="1">
    <location>
        <begin position="4342"/>
        <end position="4353"/>
    </location>
</feature>
<feature type="compositionally biased region" description="Basic and acidic residues" evidence="1">
    <location>
        <begin position="1751"/>
        <end position="1786"/>
    </location>
</feature>
<feature type="compositionally biased region" description="Acidic residues" evidence="1">
    <location>
        <begin position="851"/>
        <end position="862"/>
    </location>
</feature>
<feature type="compositionally biased region" description="Polar residues" evidence="1">
    <location>
        <begin position="4566"/>
        <end position="4587"/>
    </location>
</feature>
<feature type="region of interest" description="Disordered" evidence="1">
    <location>
        <begin position="1"/>
        <end position="268"/>
    </location>
</feature>
<dbReference type="Proteomes" id="UP001150942">
    <property type="component" value="Unassembled WGS sequence"/>
</dbReference>
<feature type="compositionally biased region" description="Basic and acidic residues" evidence="1">
    <location>
        <begin position="1083"/>
        <end position="1105"/>
    </location>
</feature>
<feature type="compositionally biased region" description="Basic and acidic residues" evidence="1">
    <location>
        <begin position="5461"/>
        <end position="5476"/>
    </location>
</feature>
<reference evidence="2" key="1">
    <citation type="submission" date="2022-11" db="EMBL/GenBank/DDBJ databases">
        <authorList>
            <person name="Petersen C."/>
        </authorList>
    </citation>
    <scope>NUCLEOTIDE SEQUENCE</scope>
    <source>
        <strain evidence="2">IBT 20477</strain>
    </source>
</reference>
<feature type="compositionally biased region" description="Basic and acidic residues" evidence="1">
    <location>
        <begin position="3068"/>
        <end position="3078"/>
    </location>
</feature>
<feature type="compositionally biased region" description="Basic residues" evidence="1">
    <location>
        <begin position="3453"/>
        <end position="3462"/>
    </location>
</feature>
<gene>
    <name evidence="2" type="ORF">N7449_010136</name>
</gene>
<feature type="compositionally biased region" description="Pro residues" evidence="1">
    <location>
        <begin position="977"/>
        <end position="987"/>
    </location>
</feature>
<feature type="compositionally biased region" description="Pro residues" evidence="1">
    <location>
        <begin position="321"/>
        <end position="330"/>
    </location>
</feature>
<feature type="compositionally biased region" description="Basic and acidic residues" evidence="1">
    <location>
        <begin position="3217"/>
        <end position="3231"/>
    </location>
</feature>
<feature type="compositionally biased region" description="Polar residues" evidence="1">
    <location>
        <begin position="4369"/>
        <end position="4381"/>
    </location>
</feature>
<feature type="compositionally biased region" description="Basic and acidic residues" evidence="1">
    <location>
        <begin position="1959"/>
        <end position="1980"/>
    </location>
</feature>
<feature type="compositionally biased region" description="Basic and acidic residues" evidence="1">
    <location>
        <begin position="2260"/>
        <end position="2276"/>
    </location>
</feature>
<feature type="region of interest" description="Disordered" evidence="1">
    <location>
        <begin position="305"/>
        <end position="336"/>
    </location>
</feature>
<feature type="compositionally biased region" description="Polar residues" evidence="1">
    <location>
        <begin position="1656"/>
        <end position="1665"/>
    </location>
</feature>
<feature type="compositionally biased region" description="Basic and acidic residues" evidence="1">
    <location>
        <begin position="4549"/>
        <end position="4562"/>
    </location>
</feature>
<name>A0A9W9IZS3_9EURO</name>
<feature type="compositionally biased region" description="Basic residues" evidence="1">
    <location>
        <begin position="2929"/>
        <end position="2940"/>
    </location>
</feature>
<feature type="compositionally biased region" description="Basic and acidic residues" evidence="1">
    <location>
        <begin position="2848"/>
        <end position="2861"/>
    </location>
</feature>
<feature type="region of interest" description="Disordered" evidence="1">
    <location>
        <begin position="699"/>
        <end position="990"/>
    </location>
</feature>
<proteinExistence type="predicted"/>
<feature type="compositionally biased region" description="Low complexity" evidence="1">
    <location>
        <begin position="4320"/>
        <end position="4334"/>
    </location>
</feature>
<keyword evidence="3" id="KW-1185">Reference proteome</keyword>
<feature type="compositionally biased region" description="Low complexity" evidence="1">
    <location>
        <begin position="5208"/>
        <end position="5219"/>
    </location>
</feature>
<feature type="compositionally biased region" description="Basic and acidic residues" evidence="1">
    <location>
        <begin position="2319"/>
        <end position="2336"/>
    </location>
</feature>
<feature type="compositionally biased region" description="Polar residues" evidence="1">
    <location>
        <begin position="5683"/>
        <end position="5697"/>
    </location>
</feature>
<feature type="compositionally biased region" description="Basic and acidic residues" evidence="1">
    <location>
        <begin position="5138"/>
        <end position="5150"/>
    </location>
</feature>
<feature type="compositionally biased region" description="Basic residues" evidence="1">
    <location>
        <begin position="5162"/>
        <end position="5174"/>
    </location>
</feature>
<feature type="compositionally biased region" description="Basic and acidic residues" evidence="1">
    <location>
        <begin position="3517"/>
        <end position="3534"/>
    </location>
</feature>
<feature type="compositionally biased region" description="Basic and acidic residues" evidence="1">
    <location>
        <begin position="5737"/>
        <end position="5746"/>
    </location>
</feature>
<feature type="compositionally biased region" description="Basic and acidic residues" evidence="1">
    <location>
        <begin position="3822"/>
        <end position="3832"/>
    </location>
</feature>
<feature type="compositionally biased region" description="Polar residues" evidence="1">
    <location>
        <begin position="3310"/>
        <end position="3327"/>
    </location>
</feature>
<feature type="compositionally biased region" description="Basic residues" evidence="1">
    <location>
        <begin position="4706"/>
        <end position="4717"/>
    </location>
</feature>
<dbReference type="PANTHER" id="PTHR40641">
    <property type="entry name" value="INVOLUCRIN REPEAT PROTEIN (AFU_ORTHOLOGUE AFUA_2G08060)"/>
    <property type="match status" value="1"/>
</dbReference>
<feature type="compositionally biased region" description="Basic and acidic residues" evidence="1">
    <location>
        <begin position="1722"/>
        <end position="1743"/>
    </location>
</feature>
<evidence type="ECO:0000313" key="2">
    <source>
        <dbReference type="EMBL" id="KAJ5187142.1"/>
    </source>
</evidence>
<feature type="compositionally biased region" description="Polar residues" evidence="1">
    <location>
        <begin position="1402"/>
        <end position="1411"/>
    </location>
</feature>
<feature type="compositionally biased region" description="Basic and acidic residues" evidence="1">
    <location>
        <begin position="5486"/>
        <end position="5502"/>
    </location>
</feature>
<feature type="compositionally biased region" description="Basic and acidic residues" evidence="1">
    <location>
        <begin position="4429"/>
        <end position="4442"/>
    </location>
</feature>
<feature type="compositionally biased region" description="Low complexity" evidence="1">
    <location>
        <begin position="2745"/>
        <end position="2759"/>
    </location>
</feature>
<feature type="compositionally biased region" description="Low complexity" evidence="1">
    <location>
        <begin position="1153"/>
        <end position="1167"/>
    </location>
</feature>
<feature type="compositionally biased region" description="Basic and acidic residues" evidence="1">
    <location>
        <begin position="2007"/>
        <end position="2060"/>
    </location>
</feature>
<feature type="compositionally biased region" description="Low complexity" evidence="1">
    <location>
        <begin position="5018"/>
        <end position="5034"/>
    </location>
</feature>
<feature type="compositionally biased region" description="Acidic residues" evidence="1">
    <location>
        <begin position="3168"/>
        <end position="3186"/>
    </location>
</feature>
<accession>A0A9W9IZS3</accession>
<feature type="compositionally biased region" description="Basic residues" evidence="1">
    <location>
        <begin position="1990"/>
        <end position="2001"/>
    </location>
</feature>
<feature type="compositionally biased region" description="Basic and acidic residues" evidence="1">
    <location>
        <begin position="4158"/>
        <end position="4176"/>
    </location>
</feature>
<feature type="compositionally biased region" description="Basic and acidic residues" evidence="1">
    <location>
        <begin position="5095"/>
        <end position="5108"/>
    </location>
</feature>
<feature type="compositionally biased region" description="Basic and acidic residues" evidence="1">
    <location>
        <begin position="4268"/>
        <end position="4284"/>
    </location>
</feature>
<feature type="compositionally biased region" description="Basic and acidic residues" evidence="1">
    <location>
        <begin position="1226"/>
        <end position="1239"/>
    </location>
</feature>
<feature type="compositionally biased region" description="Basic and acidic residues" evidence="1">
    <location>
        <begin position="1542"/>
        <end position="1555"/>
    </location>
</feature>
<comment type="caution">
    <text evidence="2">The sequence shown here is derived from an EMBL/GenBank/DDBJ whole genome shotgun (WGS) entry which is preliminary data.</text>
</comment>
<feature type="compositionally biased region" description="Basic and acidic residues" evidence="1">
    <location>
        <begin position="4023"/>
        <end position="4032"/>
    </location>
</feature>
<feature type="compositionally biased region" description="Basic residues" evidence="1">
    <location>
        <begin position="3870"/>
        <end position="3882"/>
    </location>
</feature>
<feature type="compositionally biased region" description="Basic and acidic residues" evidence="1">
    <location>
        <begin position="5712"/>
        <end position="5728"/>
    </location>
</feature>
<feature type="compositionally biased region" description="Basic and acidic residues" evidence="1">
    <location>
        <begin position="5514"/>
        <end position="5526"/>
    </location>
</feature>
<feature type="region of interest" description="Disordered" evidence="1">
    <location>
        <begin position="6005"/>
        <end position="6033"/>
    </location>
</feature>
<feature type="compositionally biased region" description="Basic residues" evidence="1">
    <location>
        <begin position="4194"/>
        <end position="4206"/>
    </location>
</feature>
<feature type="compositionally biased region" description="Low complexity" evidence="1">
    <location>
        <begin position="11"/>
        <end position="22"/>
    </location>
</feature>
<feature type="region of interest" description="Disordered" evidence="1">
    <location>
        <begin position="1435"/>
        <end position="2076"/>
    </location>
</feature>
<feature type="region of interest" description="Disordered" evidence="1">
    <location>
        <begin position="350"/>
        <end position="369"/>
    </location>
</feature>
<feature type="compositionally biased region" description="Basic and acidic residues" evidence="1">
    <location>
        <begin position="6017"/>
        <end position="6033"/>
    </location>
</feature>
<feature type="compositionally biased region" description="Polar residues" evidence="1">
    <location>
        <begin position="831"/>
        <end position="849"/>
    </location>
</feature>
<feature type="compositionally biased region" description="Basic and acidic residues" evidence="1">
    <location>
        <begin position="649"/>
        <end position="659"/>
    </location>
</feature>
<feature type="compositionally biased region" description="Low complexity" evidence="1">
    <location>
        <begin position="55"/>
        <end position="65"/>
    </location>
</feature>
<feature type="compositionally biased region" description="Basic residues" evidence="1">
    <location>
        <begin position="4481"/>
        <end position="4494"/>
    </location>
</feature>
<sequence length="6467" mass="706514">MFKALMGGGRSSSSSDVRSSSKSSRRKSEKPDKSDTRSISSRKSSRGDDRDRGLGDLSSYSPSASRSKRGPPSIAGESIASTYVTAEPEAIDDSDRYYIERTPKRRDNERESKSSRRRDQDRSDSPEREKRRSRRGTQDTLDDDLDRERDRRERRRTQSGDPYVPPISTSMPPSAPGAQFAAEIGAPGFSQFPMQYDAGIPSADHSPAHEVPYDPHVQQQFPGQFPEQVSAPYRPPNPAGAAADYYGDQGQSVEHQPGIRPAPPSVLPNTQAHLMAASPSANPPPEPSSLGETGAAAAYFDDDFHAPAQEGQPPAVSSARPPKPSKPSKPSPSGVLPAAAVGAAAYGIGGMMSHSESHSPPQHTTSYAQQGQPVVQGQPMTYNQPMEYDQPMASSSYQPPSKPSHSHSFSEGAGIAAAGAATGYLVGHHHHSSSPEHAPQYAFQHHEQSSQAGGMQGMQPYAPGHNNALYAAGAGGYAAQAAYNPGFYPHGPSALAFQERQRGPMGRFVDFWRDPEAVGRFEDYTESIGVCKYCFQPGTSSVDAPRKHHYHRRRRNSPDRRSSGSSRISKVSRYNSSEDESRRRPKSKKSSSWLPGMLAGYATKSLFSSKEFDDSYSLRSGRVASSHGEDDDRRSHTSRGVTRRSGRSPHRDHYADSKHASQSGYSQHTRSRSRSSSRSGRHSYLKEAALGAAVGGAALAVAKSRNRSRSRSRSPERRQRRKDSSSSSSFVNLPRPAKKSIAGGIGSFFTASSENRKKRHTKKRSGFFSFKSGSSSSSLDNDLAFGDGFSKKSSKSKKKGKKGKDVDAALVELSDTATRLAGSSPHGPGRSTGQMYTPRSRQSNYTHSITQDEEWVDAESEDQSSSSVSSALAFGGSSVDSSSDSASSKWGWRWGSKKDKKRKDKRSSATNSALVAGAGAIGAAAISSARHRDSDPPSRSGSLQQVYPIPTSDPSRFDVAKMSPSVSGGEPTLIRPGPIPLQQPQPFTPVSQSVYTTQGAVPGPIPVYSAPAVPSLFANEVQHYDSQFQITRDAAWAPEAATYADRRKPRRSDSSPVFPTQETASSLKRRFTAKEQGSVQFHLTEEQAERERHLIRRDKNYRDEVVDQPVQLIDREEELARQETERRERRRKERDDEERRYAGDREKDSSSWVGAAAAAGAVGAAAASTILSRRIDDDEASEASQRYNERREKRRAERKRDTDTIADSSIVLRFEPTQPIDEEVTTVEHREDQKKESPRSPRPAQVYDDYAEFYAPEELRHSPDVHARSSGSPNMPTIVEVEPASERRTHEEPEPTEADYSYEPYQHVDRLPWPVPGLNLIEPTPPHSANGGSVRDVTSPTPPVNKSYDTQPPERPTGSRVSWGEHETHEYEIPSSSEQDPLEHDISPIEISPKDVPLPASEISQSKGIPSTSEYGADIEFAATIAAATAAAGFDPSLITDDPSYHTRTSPPGSEDEHTFTSPWYASARKEPHGFVEGEIEEVDPKSTKDITSAPEHMAQDKDELFFDEPESFSRDREISPGRGDKASIAQEVIEQLNGKYGKRDRTASPEKDVDVFSMPGGFDTADSRDLPDVRSVASAPAPVAMDPETPTKPKSKKSRRSGDAFDIPDFQERELAESPDLKDETSKSPKSRRSGDDFEIYESREVSPSRDESYSVVSAPTSKAETSKSKSRKSRRSGDDFGIAEYPESVIAESRDDSFSVISAPVSKDETSKSKSRKSRRSGDDFEIYESREPSASRDDTRSVTSTSAGKEEYESSKSGKSRRSGDDYDIPRSREISESYDDNRSVFSAPVLKDETSKSRRSRRSGDDFDISRSRDVSESRDESRSVVSESAKSRKSRRSGDDFDPRRDAEAAPDDAEGGEEKKRRRKRRSKHESDTFSVDDDARSAITDIGDDKSERRKHRHRSSREAEIDDNASIISSPARIDESREKRRGKDEKEKSGGFLRSIFGSQVSAPAERVRSDHSRSSSLDKRSSREAISEAGVDDERRRHKKRSSKHRSSSNGDELDRYMSDKEKGTQDDTNLEEYRSSRQQKEERRRHRYEEIVDSGRKRESEKDGYSDNFDDQSFLRKHPEILAPEHEDYGASWLPATAVSAAVFAAASGLNEIPQQRPRSQSTSPPATEKTLDLTPKSLSRPASPETSHPQGSRSPKQRRHSVAKSTNESPTAVPLHFRRPPTSPGLSRAVPIEQPAPIASPGSPSQQRNRRPGSVEFRNSREIRPLWLVERHSLIKGEPETEEPLPSLPSSKTSSRAPSMDNLKSLHDDDDGLKSWEHVDLSQSIMENQRPTGLTISTDQANESHDRDPDLLGSQQATPTAEHFQDSESRKEKRRYEFHSPSELLQDPAVLDELPPSPTLDALPSAEGSMVGVGSREQETQRALDALEGVSRPQHEPETPTQENNSFFGGVADFAKGAGFAGVVDAAAIAAAREHDQSRSLPADEPSKAHGFGDIVDEAVAADGSSHDHGKALVDEEAPSEPVTAIEEKAPAVLESMHPEMETAKEFVPESTEQPVESFDLQPQPETEVVPDEGAAAQSSKKKNKKKKGKKNQAQDADLGTPEAPLAQEDLSKELPQGPAVEVPEVETVSAEPEVAVPEQSEHEPVEASRDLVPEIVVDEPVVEATPVESAPIESAPVEPGVAVPEQPEAEPIEASRELEIEPLVAATQEPEVVTALEPEPTEVVPTETEQAEDTASSTKKAKRDKKKQKKKSKNEPTSEEPANDTVAAQPEDDISASKEVEGQQEDTAPAPAEEIVAAPLPEDIAISTEPVENTSDQTTIPSAATNEEQDQSQQQSGELVETVGQVSAEEPVLPVSEDPSVPVEGQQTPEPTFTDANETSITGATQPEAEDVSRSLEEIEKPTDDSTPEAPLNDTTPEITETPKEDTEGEDNFQEAVEEQVSQPAEEKEPAPEPPIEVAADAPAEGSETKAEKRKNKKKKNRKSAAVEETQIFAETPAPETESPEIQDPEPEQPAVVEPVDTQSPPIGGEALLTDLEHLEQPTKDVEQPLQTTIEEPAATQEQEQVPLEVAVDATPVVTEPVDPAGLSDELSQPAVIDVQPNAELPDPAEEASREISEHSAVETQPDGEVQVEPQLEAGAEPEVALTAAQKKKAKKNKKKGKQSESSIPEDEKPAESISPAPEIETAAEDMAKEAPLVTEDVSVDAPAQECEMELPVEVEQSLEPEQLPEPEQTSEAVPPQEEASPEPLPEPTTEVIESETPKEETIASEEQLKAEQSPAEPEVPMTAAERKKAKKAKKKQQKEQEESIGSVAEDIKPVDAEPAPDAESVEPSNDIAPAAEVDDVAPADLSAPVSSEPAQTEQDVAPTSTEEPKAAPATEDTLLPTETETLEQTKDIEASVEAEPSVEDAAPSSEIEATEVIADVAPASEETTAPADAPRDLDQQDDIVKVEEPKSADVAPAPTEEPLVVATETDAPKAEEQSPEPEVPMTVAERKKAKKNKKKQQKQESVQLDEQPKPEAGPTSTEEKSVEQSGDILPESEATPTAEAVAGVDEPTEPEAARDLEAETKPEEEHGQDVPILDSELAPEAPADEAIPTPQISEQAIDVQDVDKETAQEPTVEVTSTEELQEEKLDTAVSDEPVLDKSLDDKLTEPTLDPAVEEPQPTESTESPVVEQAEDEQAATSSKSKKKKNKKKRQSVAPEEEQPAPAEEESKVVPAEEEIKLTPVEEEPAPVPAEAESTEPAPSQELEQPLEKDAEAPIVTEEALKAEESTQPETLTDVAAAEATEAAEEASMTPAQKRKAKKDKKKRQSVAAEQEQPTPAEEESKAIPAEEEIKLTPAEEEPTPVPAEVESTEPAPSQELEQHPLEKDAEAPIVTEEAPKAEETTQQDASADAAAIEAAEEAAMTPAQKRKAKKDKKKRQSVSAEEEQPTPAEEEVRLAPAEEEPTSMPTEDVSTESAPSQELEQASLNQEAETPIVTEEEPKAEEPSPEETTQVEVAADTAAIEAAEEASMTPAQKRKAKKDKKKRQSVVAEEEQPVSVEESKPEPAQEDVTPAPAEDEPIPKSVREEPTEPILTQEAEQSTVGEDAGTPILTEEEAPKVEEPSPEESTQPEAPADAAAIEAAEEASMTPAQRRKAKKDKKKRQSVVAGQEQPASIEEPKPESPQQEPVEPELTQEIEQPTVDKDAQTPIMAEEEVPKAEEPSLEEAMQRDAPADAAATEAAEEEAMTPAQKKKAKKDKKTQRKSVAFDDNATPSEEPKPEQDSSAPEDKVESQDAPADLVIADESAKELPVTEEVAEPATEGEVSEKIEEPASSEQSKEIAEDEPTSAAAPDAPIPAEVEDPNSAAELPEQPEQDAQTPSEPQSPSAQEPDVPLTAAQKKKAKKNKKKGKSVDLAENAPAATDAAQESTPIVQTSPDTPAENLELQDTPASEPAQPAEGLEQDNTTEPEAPKAEELETTETVSDDVPKEETPDVKDTDEAPATEAIVDTEPTPSQEAEVIASSPAETTEEAGMSAKERRKAAKKAKKRQSKNVDTDNDATTSDSPSAPTTEPATPIEAANSVEKVLTSTDTDAPGLSAVPASSPAEHDGKEHQSHDIETYDATAQNTASTDEYMSSQVEQTPIESPFLDYPPQPVLERSVDSGELVEGNAVQEGDVAPTVQEREGELVEPTPLEEMKTVDDGEIVEDKSSVPEADDFSMEKDVGNKDVEETPVDVPIDAVPEAQTQESLVEEEEASETAVSKKQKKKNKKKNKKQEEEAAAPEPETSTAEDKEQPEAAPLVEAEPQPEAKEITEPEPITEAEPLTALEEQSADRPQDVEETVAVHTTEDIDDIKDTRVPEAEAEPVPIPEEQPAEHPQDIEETVAVHTTEDIDDTKEISVPEAEAVAPPTEETTQSEALTDAAATEAAEEASMTPAQKRKAKKDKKKQRQSILPQGPEAELQPEEQTAPEAAETSAQEVAIATESAPAKIITQDEAVTSADEPTVQPIDVTEEAAKDLVTPSEDTEQNVPSQEIESGERSLELPPAESNVEEGDKPAEEAAETPAEVLDDEQSSEQAPPEAAFEPEGESATVPKKMSKKEKKKAAAAAAILEKEKLVEAQPEPEQPSTITPQALEEVVEQPIVPEPQPSETEDKPQLEAAKSLDETTELTTSEVKEDVLEQPVEVLDSTEPLEPEVKAEESTKELAEEPAEVDTITRKASKKDKKKAKKQAKQEVIEPASLIEEHVPTAELATADAPEPKLTFEETPTEIVPEPESIAREEIQEAPNSGLESIEAPALEGFGIVSEDKQPSESEKNEAVVSLDTLHTPSPAEPTDQATNYEPLDLQDPAEKNVQEDEARVGADARDLEKTADLEVVEGSVEDGPAEPEVMPALSKKMSKKDKRKAKKNGGITEEVSTQQQEEPQADVAGLPTESEIRPTEPAVEQEIPETEDAANPQPTLERELLVESSLAIEDQPISAPEVQVEPTQPDEEPISEEIPLSRKASKKKAKKAQKTNKSLDTERAENAIDADQHANIVPFEEDQSKAQDPEVPDEKSFHDEEDWPAIDWQAKFEESQRLKEVNSDPEPEIPPPEPEIISEFVDSSFPEVSQNANEAAEEDAWALPSKKDKKKAKKNKKQSQQAAPEVEEPSLEPLNDKEIEPPARTTTPGGSKIANLFPGLERAGFRRSALDQQTPSLKDSAEEETTADLGANRDVAIPVSEAPLATTETKEIADDFTSGLPSSLERQIESTISELKAHSETLTATEDDSIREPELPMYDEKSLDEPLSLSKEPSNERTRTEEPSSPTRLPPPEEAGAELCELRRSPSIHGRHQHTPRTWSLDEPSLPALAPSPPRSLFGPTDDYVRPRTPLDTIAEQEPHGQGTMARRGTPRLEMKPEHVLPRPQTPVRKFTDNAFDREVWPTENQKSEDFKEIQKTPEQGILKPSTSSGKLRRTNRSISGDLRAASRALDSQPSNLDLDQLPSSSSYDPVTDKGKRPLRNMSDVYEGWGETPNSPRSPSRPPSVRRRRSMQHLQEIETRLDQLISENRLLIAARDEAEDKLRNTSVARRKSDRALNTRDGDLRDRESEVEQLKNSVEWLQKEMTRLTQENEGLTASNSALAAAHAAEVNTVREASTRELVELQSQHSQLSSQMEDRVRQEIESALAQKDIELRRLRTELEEARDKVKELQQQIAASVHDNALVFRDEEYFEAACQKLCGHVQSWVVRFSKHSDKRRCRPLSELQDEKIADRFDNALLDGSDPDAYLSDRVRRRDVFMSVVMTMVWEYIFTRYLFGMDREQRQKLKSLEKQLGEVGPTRAVHRWRATTLTLLSRRPAFAAQRESDTEAVTLEIFQTLSRVLPPPSHVESQLLDNLRKIMRVAVSLSLEMRTQLAEFIMLPPLQPEYDTNGDLARQVYFNAALMNERSGLTNDNGELEAQQSIVRIVLFPLVVKKGNDVGEGEDEDVVCPAQVLIARPSKDKKVSRMMSGDRMSIDATRSVHSIAQSIAHSVAPSSMMDMSNVI</sequence>
<feature type="region of interest" description="Disordered" evidence="1">
    <location>
        <begin position="1035"/>
        <end position="1411"/>
    </location>
</feature>
<feature type="compositionally biased region" description="Polar residues" evidence="1">
    <location>
        <begin position="3917"/>
        <end position="3934"/>
    </location>
</feature>
<feature type="compositionally biased region" description="Basic and acidic residues" evidence="1">
    <location>
        <begin position="1257"/>
        <end position="1267"/>
    </location>
</feature>
<feature type="compositionally biased region" description="Low complexity" evidence="1">
    <location>
        <begin position="766"/>
        <end position="778"/>
    </location>
</feature>
<feature type="compositionally biased region" description="Basic and acidic residues" evidence="1">
    <location>
        <begin position="1925"/>
        <end position="1942"/>
    </location>
</feature>
<feature type="compositionally biased region" description="Basic and acidic residues" evidence="1">
    <location>
        <begin position="1512"/>
        <end position="1526"/>
    </location>
</feature>
<feature type="compositionally biased region" description="Basic and acidic residues" evidence="1">
    <location>
        <begin position="4638"/>
        <end position="4654"/>
    </location>
</feature>
<feature type="compositionally biased region" description="Basic residues" evidence="1">
    <location>
        <begin position="669"/>
        <end position="683"/>
    </location>
</feature>
<feature type="compositionally biased region" description="Basic residues" evidence="1">
    <location>
        <begin position="3978"/>
        <end position="3990"/>
    </location>
</feature>
<feature type="compositionally biased region" description="Polar residues" evidence="1">
    <location>
        <begin position="358"/>
        <end position="368"/>
    </location>
</feature>
<feature type="compositionally biased region" description="Polar residues" evidence="1">
    <location>
        <begin position="2108"/>
        <end position="2121"/>
    </location>
</feature>
<feature type="compositionally biased region" description="Low complexity" evidence="1">
    <location>
        <begin position="1576"/>
        <end position="1585"/>
    </location>
</feature>
<evidence type="ECO:0008006" key="4">
    <source>
        <dbReference type="Google" id="ProtNLM"/>
    </source>
</evidence>
<feature type="compositionally biased region" description="Polar residues" evidence="1">
    <location>
        <begin position="2140"/>
        <end position="2150"/>
    </location>
</feature>
<dbReference type="EMBL" id="JAPQKQ010000007">
    <property type="protein sequence ID" value="KAJ5187142.1"/>
    <property type="molecule type" value="Genomic_DNA"/>
</dbReference>
<feature type="compositionally biased region" description="Basic residues" evidence="1">
    <location>
        <begin position="756"/>
        <end position="765"/>
    </location>
</feature>
<feature type="compositionally biased region" description="Low complexity" evidence="1">
    <location>
        <begin position="3952"/>
        <end position="3967"/>
    </location>
</feature>
<feature type="compositionally biased region" description="Polar residues" evidence="1">
    <location>
        <begin position="2277"/>
        <end position="2297"/>
    </location>
</feature>
<feature type="compositionally biased region" description="Basic and acidic residues" evidence="1">
    <location>
        <begin position="2596"/>
        <end position="2609"/>
    </location>
</feature>
<feature type="compositionally biased region" description="Basic residues" evidence="1">
    <location>
        <begin position="3107"/>
        <end position="3118"/>
    </location>
</feature>
<feature type="compositionally biased region" description="Basic and acidic residues" evidence="1">
    <location>
        <begin position="5249"/>
        <end position="5261"/>
    </location>
</feature>